<evidence type="ECO:0000313" key="8">
    <source>
        <dbReference type="Proteomes" id="UP000031980"/>
    </source>
</evidence>
<accession>A0A0C3MJ79</accession>
<keyword evidence="4" id="KW-1133">Transmembrane helix</keyword>
<dbReference type="AlphaFoldDB" id="A0A0C3MJ79"/>
<dbReference type="Proteomes" id="UP000031980">
    <property type="component" value="Unassembled WGS sequence"/>
</dbReference>
<evidence type="ECO:0000256" key="4">
    <source>
        <dbReference type="SAM" id="Phobius"/>
    </source>
</evidence>
<dbReference type="OrthoDB" id="1523666at2"/>
<keyword evidence="8" id="KW-1185">Reference proteome</keyword>
<dbReference type="Proteomes" id="UP000031937">
    <property type="component" value="Unassembled WGS sequence"/>
</dbReference>
<proteinExistence type="inferred from homology"/>
<dbReference type="Gene3D" id="3.90.550.10">
    <property type="entry name" value="Spore Coat Polysaccharide Biosynthesis Protein SpsA, Chain A"/>
    <property type="match status" value="1"/>
</dbReference>
<dbReference type="EMBL" id="JPIT01000008">
    <property type="protein sequence ID" value="KIO46888.1"/>
    <property type="molecule type" value="Genomic_DNA"/>
</dbReference>
<keyword evidence="2" id="KW-0328">Glycosyltransferase</keyword>
<dbReference type="GO" id="GO:0016757">
    <property type="term" value="F:glycosyltransferase activity"/>
    <property type="evidence" value="ECO:0007669"/>
    <property type="project" value="UniProtKB-KW"/>
</dbReference>
<protein>
    <submittedName>
        <fullName evidence="5">Glycosyl transferase</fullName>
    </submittedName>
</protein>
<keyword evidence="4" id="KW-0812">Transmembrane</keyword>
<dbReference type="SUPFAM" id="SSF53448">
    <property type="entry name" value="Nucleotide-diphospho-sugar transferases"/>
    <property type="match status" value="1"/>
</dbReference>
<feature type="transmembrane region" description="Helical" evidence="4">
    <location>
        <begin position="6"/>
        <end position="31"/>
    </location>
</feature>
<name>A0A0C3MJ79_9PORP</name>
<evidence type="ECO:0000256" key="1">
    <source>
        <dbReference type="ARBA" id="ARBA00006739"/>
    </source>
</evidence>
<organism evidence="5 8">
    <name type="scientific">Sanguibacteroides justesenii</name>
    <dbReference type="NCBI Taxonomy" id="1547597"/>
    <lineage>
        <taxon>Bacteria</taxon>
        <taxon>Pseudomonadati</taxon>
        <taxon>Bacteroidota</taxon>
        <taxon>Bacteroidia</taxon>
        <taxon>Bacteroidales</taxon>
        <taxon>Porphyromonadaceae</taxon>
        <taxon>Sanguibacteroides</taxon>
    </lineage>
</organism>
<evidence type="ECO:0000256" key="2">
    <source>
        <dbReference type="ARBA" id="ARBA00022676"/>
    </source>
</evidence>
<dbReference type="InterPro" id="IPR029044">
    <property type="entry name" value="Nucleotide-diphossugar_trans"/>
</dbReference>
<keyword evidence="3 5" id="KW-0808">Transferase</keyword>
<dbReference type="PANTHER" id="PTHR43630:SF1">
    <property type="entry name" value="POLY-BETA-1,6-N-ACETYL-D-GLUCOSAMINE SYNTHASE"/>
    <property type="match status" value="1"/>
</dbReference>
<evidence type="ECO:0000313" key="6">
    <source>
        <dbReference type="EMBL" id="KIO46888.1"/>
    </source>
</evidence>
<feature type="transmembrane region" description="Helical" evidence="4">
    <location>
        <begin position="302"/>
        <end position="320"/>
    </location>
</feature>
<evidence type="ECO:0000256" key="3">
    <source>
        <dbReference type="ARBA" id="ARBA00022679"/>
    </source>
</evidence>
<comment type="similarity">
    <text evidence="1">Belongs to the glycosyltransferase 2 family.</text>
</comment>
<keyword evidence="4" id="KW-0472">Membrane</keyword>
<dbReference type="RefSeq" id="WP_041502305.1">
    <property type="nucleotide sequence ID" value="NZ_JPIT01000008.1"/>
</dbReference>
<feature type="transmembrane region" description="Helical" evidence="4">
    <location>
        <begin position="326"/>
        <end position="346"/>
    </location>
</feature>
<reference evidence="5 8" key="1">
    <citation type="submission" date="2014-07" db="EMBL/GenBank/DDBJ databases">
        <title>Porphyromonadaceae bacterium OUH 308042 = ATCC BAA-2681 = DSM 28342 draft genome.</title>
        <authorList>
            <person name="Sydenham T.V."/>
            <person name="Hasman H."/>
            <person name="Justensen U.S."/>
        </authorList>
    </citation>
    <scope>NUCLEOTIDE SEQUENCE [LARGE SCALE GENOMIC DNA]</scope>
    <source>
        <strain evidence="5 8">OUH 308042</strain>
    </source>
</reference>
<gene>
    <name evidence="5" type="ORF">BA92_02360</name>
    <name evidence="6" type="ORF">IE90_02390</name>
</gene>
<evidence type="ECO:0000313" key="7">
    <source>
        <dbReference type="Proteomes" id="UP000031937"/>
    </source>
</evidence>
<reference evidence="6 7" key="2">
    <citation type="submission" date="2014-07" db="EMBL/GenBank/DDBJ databases">
        <title>Porphyromonadaceae bacterium OUH 334697 = ATCC BAA-2682 = DSM 28341 draft genome.</title>
        <authorList>
            <person name="Sydenham T.V."/>
            <person name="Hasman H."/>
            <person name="Justesen U.S."/>
        </authorList>
    </citation>
    <scope>NUCLEOTIDE SEQUENCE [LARGE SCALE GENOMIC DNA]</scope>
    <source>
        <strain evidence="6 7">OUH 334697</strain>
    </source>
</reference>
<dbReference type="EMBL" id="JPIU01000025">
    <property type="protein sequence ID" value="KIO46723.1"/>
    <property type="molecule type" value="Genomic_DNA"/>
</dbReference>
<sequence>MEHILPIMDYIIWCILAISTGYLLVFSIAALPKRTFHYPASRKQHRIVVLFPAYQEDAVIITAVHSFLQQDYPRNLYDVVVISDHMKEETNNELALLPVLLLKATYENSSKAKALNLAMDKLQNDYQIAVILDADNRVDPLFLQHINNAYAAGSKALQAHRKAKNLNTDVAVLDAVSEEINNSIFRKGHVNLGLSSALIGSGMAFDYDWFKENIKKIFTAGEDKELEILLLKQRYFIDYLEEVYVYDEKTQGNKGFYNQRRRWLAAQYGQWHRIIRDLPGALFSFNIDYCDKLFQWMMPPRLLLLGSIGFFACLSLFIHWEYSLKWWGLFIITGITLCLAIPDYLVDDRFKKAIRKIPLLFIMMFLNLFRMKGVNKKFIHTAHGEVK</sequence>
<dbReference type="Pfam" id="PF13641">
    <property type="entry name" value="Glyco_tranf_2_3"/>
    <property type="match status" value="1"/>
</dbReference>
<comment type="caution">
    <text evidence="5">The sequence shown here is derived from an EMBL/GenBank/DDBJ whole genome shotgun (WGS) entry which is preliminary data.</text>
</comment>
<evidence type="ECO:0000313" key="5">
    <source>
        <dbReference type="EMBL" id="KIO46723.1"/>
    </source>
</evidence>
<dbReference type="PANTHER" id="PTHR43630">
    <property type="entry name" value="POLY-BETA-1,6-N-ACETYL-D-GLUCOSAMINE SYNTHASE"/>
    <property type="match status" value="1"/>
</dbReference>